<dbReference type="PROSITE" id="PS50011">
    <property type="entry name" value="PROTEIN_KINASE_DOM"/>
    <property type="match status" value="1"/>
</dbReference>
<dbReference type="SUPFAM" id="SSF56112">
    <property type="entry name" value="Protein kinase-like (PK-like)"/>
    <property type="match status" value="1"/>
</dbReference>
<gene>
    <name evidence="7" type="ORF">C1645_745190</name>
</gene>
<keyword evidence="4 7" id="KW-0418">Kinase</keyword>
<accession>A0A397S290</accession>
<evidence type="ECO:0000313" key="8">
    <source>
        <dbReference type="Proteomes" id="UP000265703"/>
    </source>
</evidence>
<dbReference type="GO" id="GO:0005524">
    <property type="term" value="F:ATP binding"/>
    <property type="evidence" value="ECO:0007669"/>
    <property type="project" value="UniProtKB-KW"/>
</dbReference>
<organism evidence="7 8">
    <name type="scientific">Glomus cerebriforme</name>
    <dbReference type="NCBI Taxonomy" id="658196"/>
    <lineage>
        <taxon>Eukaryota</taxon>
        <taxon>Fungi</taxon>
        <taxon>Fungi incertae sedis</taxon>
        <taxon>Mucoromycota</taxon>
        <taxon>Glomeromycotina</taxon>
        <taxon>Glomeromycetes</taxon>
        <taxon>Glomerales</taxon>
        <taxon>Glomeraceae</taxon>
        <taxon>Glomus</taxon>
    </lineage>
</organism>
<dbReference type="InterPro" id="IPR011009">
    <property type="entry name" value="Kinase-like_dom_sf"/>
</dbReference>
<dbReference type="PANTHER" id="PTHR46716:SF1">
    <property type="entry name" value="MITOGEN-ACTIVATED PROTEIN KINASE KINASE KINASE 7"/>
    <property type="match status" value="1"/>
</dbReference>
<keyword evidence="8" id="KW-1185">Reference proteome</keyword>
<sequence>MESTNTNENSFDPTPRLKSSPIPINFVPFNEDDECFYCNESYSFTESFQKYCKNCFLQYVNDITDNNTYLDVLIGTSEAYVCQEHAKIRNGKFIVRNIKEWCNDCSFILCFKQMTNFHYPYYRLIKHITSCTLCGKFVSVDERFKLCSNCYLLSSGWTNSLNEKPIPCLYLPWWDISYQCLVCCNHNLDLISDCQKWCTRCYIAYSGCRYCLTTNIIFGLSDQSQCRKCRRILVISIDIKNITSGNSDIDALLHDSRFNIINDISSIDVTNPLNVYHFIKYNVLESLMEWIPYSRIRNLEELSEGGFGIIYKANWLTRENIVAVKKLKNSQKISKEFLNELKSHYQCRSDYVLRCYGVTKDPNSDEYMLIMQYAKEGSLFDYLQKNFVNINWVGKMKILFYISNGLKDIHYANLIHRDFHSGNILLGVNINQDCRIGDLGLSQPANKTSLNNEIYGVIPYVAPEIFTGITFSKASDVYSLGMIMWECTTGCKPFSDVEHDIELIYNILNGKRPEITKDTPGCFATLITRCWSPDPMKRPDIAEIYEAFRYWYIRNGDEYQFRQAERKRLELIQLKLLGPEFTEKHPKAINTSRSLSSLISKVSSINSTVSLNTKKVEYISREYELDINNVQSSSSTNGSSPLNAQHSGAIYTSKPLSSFISTVNVSRKRKIEGLDNDTQDNEEYIKADDVFMARHKS</sequence>
<comment type="caution">
    <text evidence="7">The sequence shown here is derived from an EMBL/GenBank/DDBJ whole genome shotgun (WGS) entry which is preliminary data.</text>
</comment>
<dbReference type="EMBL" id="QKYT01000951">
    <property type="protein sequence ID" value="RIA80520.1"/>
    <property type="molecule type" value="Genomic_DNA"/>
</dbReference>
<dbReference type="InterPro" id="IPR001245">
    <property type="entry name" value="Ser-Thr/Tyr_kinase_cat_dom"/>
</dbReference>
<keyword evidence="3" id="KW-0547">Nucleotide-binding</keyword>
<keyword evidence="5" id="KW-0067">ATP-binding</keyword>
<dbReference type="Pfam" id="PF07714">
    <property type="entry name" value="PK_Tyr_Ser-Thr"/>
    <property type="match status" value="1"/>
</dbReference>
<feature type="domain" description="Protein kinase" evidence="6">
    <location>
        <begin position="296"/>
        <end position="552"/>
    </location>
</feature>
<evidence type="ECO:0000256" key="4">
    <source>
        <dbReference type="ARBA" id="ARBA00022777"/>
    </source>
</evidence>
<evidence type="ECO:0000259" key="6">
    <source>
        <dbReference type="PROSITE" id="PS50011"/>
    </source>
</evidence>
<dbReference type="OrthoDB" id="10252171at2759"/>
<dbReference type="GO" id="GO:0007254">
    <property type="term" value="P:JNK cascade"/>
    <property type="evidence" value="ECO:0007669"/>
    <property type="project" value="TreeGrafter"/>
</dbReference>
<name>A0A397S290_9GLOM</name>
<keyword evidence="2" id="KW-0808">Transferase</keyword>
<keyword evidence="1" id="KW-0723">Serine/threonine-protein kinase</keyword>
<dbReference type="Gene3D" id="1.10.510.10">
    <property type="entry name" value="Transferase(Phosphotransferase) domain 1"/>
    <property type="match status" value="1"/>
</dbReference>
<evidence type="ECO:0000256" key="1">
    <source>
        <dbReference type="ARBA" id="ARBA00022527"/>
    </source>
</evidence>
<reference evidence="7 8" key="1">
    <citation type="submission" date="2018-06" db="EMBL/GenBank/DDBJ databases">
        <title>Comparative genomics reveals the genomic features of Rhizophagus irregularis, R. cerebriforme, R. diaphanum and Gigaspora rosea, and their symbiotic lifestyle signature.</title>
        <authorList>
            <person name="Morin E."/>
            <person name="San Clemente H."/>
            <person name="Chen E.C.H."/>
            <person name="De La Providencia I."/>
            <person name="Hainaut M."/>
            <person name="Kuo A."/>
            <person name="Kohler A."/>
            <person name="Murat C."/>
            <person name="Tang N."/>
            <person name="Roy S."/>
            <person name="Loubradou J."/>
            <person name="Henrissat B."/>
            <person name="Grigoriev I.V."/>
            <person name="Corradi N."/>
            <person name="Roux C."/>
            <person name="Martin F.M."/>
        </authorList>
    </citation>
    <scope>NUCLEOTIDE SEQUENCE [LARGE SCALE GENOMIC DNA]</scope>
    <source>
        <strain evidence="7 8">DAOM 227022</strain>
    </source>
</reference>
<dbReference type="AlphaFoldDB" id="A0A397S290"/>
<evidence type="ECO:0000313" key="7">
    <source>
        <dbReference type="EMBL" id="RIA80520.1"/>
    </source>
</evidence>
<dbReference type="PRINTS" id="PR00109">
    <property type="entry name" value="TYRKINASE"/>
</dbReference>
<proteinExistence type="predicted"/>
<evidence type="ECO:0000256" key="5">
    <source>
        <dbReference type="ARBA" id="ARBA00022840"/>
    </source>
</evidence>
<dbReference type="GO" id="GO:0006955">
    <property type="term" value="P:immune response"/>
    <property type="evidence" value="ECO:0007669"/>
    <property type="project" value="TreeGrafter"/>
</dbReference>
<dbReference type="STRING" id="658196.A0A397S290"/>
<dbReference type="PANTHER" id="PTHR46716">
    <property type="entry name" value="MITOGEN-ACTIVATED PROTEIN KINASE KINASE KINASE 7"/>
    <property type="match status" value="1"/>
</dbReference>
<protein>
    <submittedName>
        <fullName evidence="7">Kinase-like domain-containing protein</fullName>
    </submittedName>
</protein>
<evidence type="ECO:0000256" key="3">
    <source>
        <dbReference type="ARBA" id="ARBA00022741"/>
    </source>
</evidence>
<evidence type="ECO:0000256" key="2">
    <source>
        <dbReference type="ARBA" id="ARBA00022679"/>
    </source>
</evidence>
<dbReference type="GO" id="GO:0004709">
    <property type="term" value="F:MAP kinase kinase kinase activity"/>
    <property type="evidence" value="ECO:0007669"/>
    <property type="project" value="TreeGrafter"/>
</dbReference>
<dbReference type="InterPro" id="IPR000719">
    <property type="entry name" value="Prot_kinase_dom"/>
</dbReference>
<dbReference type="Proteomes" id="UP000265703">
    <property type="component" value="Unassembled WGS sequence"/>
</dbReference>